<reference evidence="3 4" key="1">
    <citation type="submission" date="2013-03" db="EMBL/GenBank/DDBJ databases">
        <title>The Genome Sequence of Capronia coronata CBS 617.96.</title>
        <authorList>
            <consortium name="The Broad Institute Genomics Platform"/>
            <person name="Cuomo C."/>
            <person name="de Hoog S."/>
            <person name="Gorbushina A."/>
            <person name="Walker B."/>
            <person name="Young S.K."/>
            <person name="Zeng Q."/>
            <person name="Gargeya S."/>
            <person name="Fitzgerald M."/>
            <person name="Haas B."/>
            <person name="Abouelleil A."/>
            <person name="Allen A.W."/>
            <person name="Alvarado L."/>
            <person name="Arachchi H.M."/>
            <person name="Berlin A.M."/>
            <person name="Chapman S.B."/>
            <person name="Gainer-Dewar J."/>
            <person name="Goldberg J."/>
            <person name="Griggs A."/>
            <person name="Gujja S."/>
            <person name="Hansen M."/>
            <person name="Howarth C."/>
            <person name="Imamovic A."/>
            <person name="Ireland A."/>
            <person name="Larimer J."/>
            <person name="McCowan C."/>
            <person name="Murphy C."/>
            <person name="Pearson M."/>
            <person name="Poon T.W."/>
            <person name="Priest M."/>
            <person name="Roberts A."/>
            <person name="Saif S."/>
            <person name="Shea T."/>
            <person name="Sisk P."/>
            <person name="Sykes S."/>
            <person name="Wortman J."/>
            <person name="Nusbaum C."/>
            <person name="Birren B."/>
        </authorList>
    </citation>
    <scope>NUCLEOTIDE SEQUENCE [LARGE SCALE GENOMIC DNA]</scope>
    <source>
        <strain evidence="3 4">CBS 617.96</strain>
    </source>
</reference>
<dbReference type="GeneID" id="19157997"/>
<evidence type="ECO:0000313" key="3">
    <source>
        <dbReference type="EMBL" id="EXJ94704.1"/>
    </source>
</evidence>
<feature type="compositionally biased region" description="Polar residues" evidence="1">
    <location>
        <begin position="112"/>
        <end position="121"/>
    </location>
</feature>
<name>W9ZJK9_9EURO</name>
<dbReference type="Pfam" id="PF20237">
    <property type="entry name" value="DUF6594"/>
    <property type="match status" value="1"/>
</dbReference>
<evidence type="ECO:0000259" key="2">
    <source>
        <dbReference type="Pfam" id="PF20237"/>
    </source>
</evidence>
<dbReference type="eggNOG" id="ENOG502SQVM">
    <property type="taxonomic scope" value="Eukaryota"/>
</dbReference>
<accession>W9ZJK9</accession>
<evidence type="ECO:0000313" key="4">
    <source>
        <dbReference type="Proteomes" id="UP000019484"/>
    </source>
</evidence>
<evidence type="ECO:0000256" key="1">
    <source>
        <dbReference type="SAM" id="MobiDB-lite"/>
    </source>
</evidence>
<feature type="compositionally biased region" description="Basic residues" evidence="1">
    <location>
        <begin position="61"/>
        <end position="70"/>
    </location>
</feature>
<dbReference type="PANTHER" id="PTHR34502">
    <property type="entry name" value="DUF6594 DOMAIN-CONTAINING PROTEIN-RELATED"/>
    <property type="match status" value="1"/>
</dbReference>
<keyword evidence="4" id="KW-1185">Reference proteome</keyword>
<proteinExistence type="predicted"/>
<dbReference type="HOGENOM" id="CLU_568621_0_0_1"/>
<dbReference type="AlphaFoldDB" id="W9ZJK9"/>
<dbReference type="OrthoDB" id="5416037at2759"/>
<gene>
    <name evidence="3" type="ORF">A1O1_03101</name>
</gene>
<protein>
    <recommendedName>
        <fullName evidence="2">DUF6594 domain-containing protein</fullName>
    </recommendedName>
</protein>
<feature type="compositionally biased region" description="Basic and acidic residues" evidence="1">
    <location>
        <begin position="86"/>
        <end position="97"/>
    </location>
</feature>
<dbReference type="STRING" id="1182541.W9ZJK9"/>
<sequence>MFTSVRDQGRRRRSQTYGVSKGARSSKLSLLSAITTGSHGSNDSASTITQESYTKSSSSSGKKRRTSNQKRSRESRDGKLASGKGSIDKTKGEKSMSKDSIDVFAFLVQDDNQSTSTQQPQKAAHFGQAAPPGHEESDNESMGRSLHSDSGISMGDNSVGHPASELTLESHLPPLPEDRQEISDGQEQLASRPHHTRPPRWKWPDIPLATHQSNISEPRSRTPSPSQRRVRFSWPPKRADKGSRVPRERLSGYDLVADHLSRGALPPVFRQFGKIHFRVLLQIQDEIVEMEEELAALDLADGENRLSSDGSTSPASRRVNWQWGLSELQARRLEVLGRLYIKLEQYYQALISGQKVQKLSTLAMPADIEQFRAWLQEHNPLSTPEAKFLDDEDDLVSLREASAPPGHTEPPLDLIALCIVAMALFPLLCFKMITGVLNRLILLTALWAAGCHRLEKLHRVKVEQHQQWLVACFGVSLVAALFL</sequence>
<feature type="compositionally biased region" description="Basic and acidic residues" evidence="1">
    <location>
        <begin position="237"/>
        <end position="246"/>
    </location>
</feature>
<comment type="caution">
    <text evidence="3">The sequence shown here is derived from an EMBL/GenBank/DDBJ whole genome shotgun (WGS) entry which is preliminary data.</text>
</comment>
<organism evidence="3 4">
    <name type="scientific">Capronia coronata CBS 617.96</name>
    <dbReference type="NCBI Taxonomy" id="1182541"/>
    <lineage>
        <taxon>Eukaryota</taxon>
        <taxon>Fungi</taxon>
        <taxon>Dikarya</taxon>
        <taxon>Ascomycota</taxon>
        <taxon>Pezizomycotina</taxon>
        <taxon>Eurotiomycetes</taxon>
        <taxon>Chaetothyriomycetidae</taxon>
        <taxon>Chaetothyriales</taxon>
        <taxon>Herpotrichiellaceae</taxon>
        <taxon>Capronia</taxon>
    </lineage>
</organism>
<dbReference type="InterPro" id="IPR046529">
    <property type="entry name" value="DUF6594"/>
</dbReference>
<dbReference type="PANTHER" id="PTHR34502:SF6">
    <property type="entry name" value="DUF6594 DOMAIN-CONTAINING PROTEIN"/>
    <property type="match status" value="1"/>
</dbReference>
<feature type="region of interest" description="Disordered" evidence="1">
    <location>
        <begin position="1"/>
        <end position="97"/>
    </location>
</feature>
<dbReference type="Proteomes" id="UP000019484">
    <property type="component" value="Unassembled WGS sequence"/>
</dbReference>
<feature type="compositionally biased region" description="Polar residues" evidence="1">
    <location>
        <begin position="26"/>
        <end position="51"/>
    </location>
</feature>
<dbReference type="RefSeq" id="XP_007722198.1">
    <property type="nucleotide sequence ID" value="XM_007724008.1"/>
</dbReference>
<feature type="region of interest" description="Disordered" evidence="1">
    <location>
        <begin position="112"/>
        <end position="246"/>
    </location>
</feature>
<dbReference type="EMBL" id="AMWN01000002">
    <property type="protein sequence ID" value="EXJ94704.1"/>
    <property type="molecule type" value="Genomic_DNA"/>
</dbReference>
<feature type="domain" description="DUF6594" evidence="2">
    <location>
        <begin position="253"/>
        <end position="401"/>
    </location>
</feature>